<keyword evidence="1" id="KW-0472">Membrane</keyword>
<name>A0A1H6M1J4_9BACT</name>
<keyword evidence="3" id="KW-1185">Reference proteome</keyword>
<evidence type="ECO:0000256" key="1">
    <source>
        <dbReference type="SAM" id="Phobius"/>
    </source>
</evidence>
<dbReference type="KEGG" id="agl:PYTT_1709"/>
<gene>
    <name evidence="2" type="ORF">PYTT_1709</name>
</gene>
<sequence length="165" mass="19317">MLECLVFFSAAIVLLVVWAVVTRHRWVRVRALLAALGCLVLMWKPLVCLFAPWYFFDSAEEKSRYYHEVTRMWHHVPWLDIRDVYDDIRRMSPQELVDYLGEPSNTDRRDEICMWLNGAQLGTVRSLLNSGENLIGCYCVFAKPGDEDGRGNELQINFFDLDAYY</sequence>
<organism evidence="2 3">
    <name type="scientific">Akkermansia glycaniphila</name>
    <dbReference type="NCBI Taxonomy" id="1679444"/>
    <lineage>
        <taxon>Bacteria</taxon>
        <taxon>Pseudomonadati</taxon>
        <taxon>Verrucomicrobiota</taxon>
        <taxon>Verrucomicrobiia</taxon>
        <taxon>Verrucomicrobiales</taxon>
        <taxon>Akkermansiaceae</taxon>
        <taxon>Akkermansia</taxon>
    </lineage>
</organism>
<feature type="transmembrane region" description="Helical" evidence="1">
    <location>
        <begin position="29"/>
        <end position="56"/>
    </location>
</feature>
<dbReference type="AlphaFoldDB" id="A0A1H6M1J4"/>
<reference evidence="3" key="1">
    <citation type="submission" date="2016-09" db="EMBL/GenBank/DDBJ databases">
        <authorList>
            <person name="Koehorst J."/>
        </authorList>
    </citation>
    <scope>NUCLEOTIDE SEQUENCE [LARGE SCALE GENOMIC DNA]</scope>
</reference>
<accession>A0A1H6M1J4</accession>
<evidence type="ECO:0000313" key="3">
    <source>
        <dbReference type="Proteomes" id="UP000176204"/>
    </source>
</evidence>
<keyword evidence="1" id="KW-0812">Transmembrane</keyword>
<evidence type="ECO:0000313" key="2">
    <source>
        <dbReference type="EMBL" id="SEH91797.1"/>
    </source>
</evidence>
<dbReference type="Proteomes" id="UP000176204">
    <property type="component" value="Chromosome I"/>
</dbReference>
<protein>
    <submittedName>
        <fullName evidence="2">Uncharacterized protein</fullName>
    </submittedName>
</protein>
<keyword evidence="1" id="KW-1133">Transmembrane helix</keyword>
<proteinExistence type="predicted"/>
<dbReference type="STRING" id="1679444.PYTT_1709"/>
<dbReference type="EMBL" id="LT629973">
    <property type="protein sequence ID" value="SEH91797.1"/>
    <property type="molecule type" value="Genomic_DNA"/>
</dbReference>